<proteinExistence type="inferred from homology"/>
<dbReference type="GO" id="GO:0000001">
    <property type="term" value="P:mitochondrion inheritance"/>
    <property type="evidence" value="ECO:0007669"/>
    <property type="project" value="InterPro"/>
</dbReference>
<evidence type="ECO:0000256" key="6">
    <source>
        <dbReference type="ARBA" id="ARBA00022989"/>
    </source>
</evidence>
<evidence type="ECO:0000256" key="5">
    <source>
        <dbReference type="ARBA" id="ARBA00022946"/>
    </source>
</evidence>
<dbReference type="GO" id="GO:0007005">
    <property type="term" value="P:mitochondrion organization"/>
    <property type="evidence" value="ECO:0007669"/>
    <property type="project" value="InterPro"/>
</dbReference>
<dbReference type="InterPro" id="IPR012571">
    <property type="entry name" value="Mdm31/Mdm32"/>
</dbReference>
<dbReference type="Proteomes" id="UP000297245">
    <property type="component" value="Unassembled WGS sequence"/>
</dbReference>
<dbReference type="EMBL" id="ML179169">
    <property type="protein sequence ID" value="THU96758.1"/>
    <property type="molecule type" value="Genomic_DNA"/>
</dbReference>
<keyword evidence="12" id="KW-1185">Reference proteome</keyword>
<keyword evidence="5" id="KW-0809">Transit peptide</keyword>
<feature type="compositionally biased region" description="Polar residues" evidence="10">
    <location>
        <begin position="151"/>
        <end position="181"/>
    </location>
</feature>
<keyword evidence="4" id="KW-0999">Mitochondrion inner membrane</keyword>
<feature type="region of interest" description="Disordered" evidence="10">
    <location>
        <begin position="84"/>
        <end position="194"/>
    </location>
</feature>
<dbReference type="PANTHER" id="PTHR31068">
    <property type="entry name" value="MITOCHONDRIAL DISTRIBUTION AND MORPHOLOGY PROTEIN 31"/>
    <property type="match status" value="1"/>
</dbReference>
<evidence type="ECO:0000256" key="9">
    <source>
        <dbReference type="ARBA" id="ARBA00025191"/>
    </source>
</evidence>
<reference evidence="11 12" key="1">
    <citation type="journal article" date="2019" name="Nat. Ecol. Evol.">
        <title>Megaphylogeny resolves global patterns of mushroom evolution.</title>
        <authorList>
            <person name="Varga T."/>
            <person name="Krizsan K."/>
            <person name="Foldi C."/>
            <person name="Dima B."/>
            <person name="Sanchez-Garcia M."/>
            <person name="Sanchez-Ramirez S."/>
            <person name="Szollosi G.J."/>
            <person name="Szarkandi J.G."/>
            <person name="Papp V."/>
            <person name="Albert L."/>
            <person name="Andreopoulos W."/>
            <person name="Angelini C."/>
            <person name="Antonin V."/>
            <person name="Barry K.W."/>
            <person name="Bougher N.L."/>
            <person name="Buchanan P."/>
            <person name="Buyck B."/>
            <person name="Bense V."/>
            <person name="Catcheside P."/>
            <person name="Chovatia M."/>
            <person name="Cooper J."/>
            <person name="Damon W."/>
            <person name="Desjardin D."/>
            <person name="Finy P."/>
            <person name="Geml J."/>
            <person name="Haridas S."/>
            <person name="Hughes K."/>
            <person name="Justo A."/>
            <person name="Karasinski D."/>
            <person name="Kautmanova I."/>
            <person name="Kiss B."/>
            <person name="Kocsube S."/>
            <person name="Kotiranta H."/>
            <person name="LaButti K.M."/>
            <person name="Lechner B.E."/>
            <person name="Liimatainen K."/>
            <person name="Lipzen A."/>
            <person name="Lukacs Z."/>
            <person name="Mihaltcheva S."/>
            <person name="Morgado L.N."/>
            <person name="Niskanen T."/>
            <person name="Noordeloos M.E."/>
            <person name="Ohm R.A."/>
            <person name="Ortiz-Santana B."/>
            <person name="Ovrebo C."/>
            <person name="Racz N."/>
            <person name="Riley R."/>
            <person name="Savchenko A."/>
            <person name="Shiryaev A."/>
            <person name="Soop K."/>
            <person name="Spirin V."/>
            <person name="Szebenyi C."/>
            <person name="Tomsovsky M."/>
            <person name="Tulloss R.E."/>
            <person name="Uehling J."/>
            <person name="Grigoriev I.V."/>
            <person name="Vagvolgyi C."/>
            <person name="Papp T."/>
            <person name="Martin F.M."/>
            <person name="Miettinen O."/>
            <person name="Hibbett D.S."/>
            <person name="Nagy L.G."/>
        </authorList>
    </citation>
    <scope>NUCLEOTIDE SEQUENCE [LARGE SCALE GENOMIC DNA]</scope>
    <source>
        <strain evidence="11 12">CBS 962.96</strain>
    </source>
</reference>
<dbReference type="Pfam" id="PF08118">
    <property type="entry name" value="MDM31_MDM32"/>
    <property type="match status" value="1"/>
</dbReference>
<evidence type="ECO:0000313" key="11">
    <source>
        <dbReference type="EMBL" id="THU96758.1"/>
    </source>
</evidence>
<organism evidence="11 12">
    <name type="scientific">Dendrothele bispora (strain CBS 962.96)</name>
    <dbReference type="NCBI Taxonomy" id="1314807"/>
    <lineage>
        <taxon>Eukaryota</taxon>
        <taxon>Fungi</taxon>
        <taxon>Dikarya</taxon>
        <taxon>Basidiomycota</taxon>
        <taxon>Agaricomycotina</taxon>
        <taxon>Agaricomycetes</taxon>
        <taxon>Agaricomycetidae</taxon>
        <taxon>Agaricales</taxon>
        <taxon>Agaricales incertae sedis</taxon>
        <taxon>Dendrothele</taxon>
    </lineage>
</organism>
<keyword evidence="7" id="KW-0496">Mitochondrion</keyword>
<comment type="subcellular location">
    <subcellularLocation>
        <location evidence="1">Mitochondrion inner membrane</location>
    </subcellularLocation>
</comment>
<evidence type="ECO:0000256" key="2">
    <source>
        <dbReference type="ARBA" id="ARBA00005687"/>
    </source>
</evidence>
<dbReference type="AlphaFoldDB" id="A0A4S8M4R7"/>
<sequence length="784" mass="87774">MSLAFLRVSCLVRSGASNAYSASRSAPKVDAVTLRRYGTIRDFFAVQLQGNARTLQAGGNIVSRSRKAKSCIISQVENFHSTAFQNRQRPGKDSISDFKKASSEAHTRGHGQEQTSVNSSTSPGEHGNSGHSSDPILATSPSKSGQEHASKQTSSFDTPGSESAVSERTSASAASEPQNQKPESHTTPENHSLPYNFENYSRFFRRLALAAPNLHRPTRDDFLRVADGFWQRLRIRFRWFTIRSFRKFNADDISGILTWILMSQTLWILVGTTTFFSVVFAIANSLRLQHFIARGISDYLTSETGVTIIFESAIVPKWKDSRISFKNVYISRRPTTYTHRTKKNENDVHMAAVGYDVSNHPAYHGVGDDDDEEILPPAEEDTNYTMFDLNVDSIDVTLSLWRWLDGKGLVEDAVVKGVRGVLDRRSVTWDPENPPDPAAFRHPSHPGDFELESLQIEDLLITVYQPGGFRPYTASIFRADIRTFRKGWMFYDFLSAENIVGQFDNCLFSLHRPQSIGRTTEMDLKDGEWARMSRIRIDGVNIDHLQASTTMEGPVSWITSGKLDAVLDIKFPRDPEDALPFNAILEEIADAISTTLSTAPDPISQRIPGQRELAKPALSPPEMAKTAESENGDEPKIVIDIDLRFRDVKAAVPIFTNDLSYVNSALIRPIVAFMNANRTLVPIHCRVVKNLSEFEGSWTMWESGLMDEISVKIYDALAYHVSQANINRRIKTVSYWSLQLTANAVLSALRNLVDPVSLRFKEAHTRAYDDALIDLGEEVSAQPL</sequence>
<evidence type="ECO:0008006" key="13">
    <source>
        <dbReference type="Google" id="ProtNLM"/>
    </source>
</evidence>
<feature type="compositionally biased region" description="Basic and acidic residues" evidence="10">
    <location>
        <begin position="90"/>
        <end position="111"/>
    </location>
</feature>
<feature type="compositionally biased region" description="Polar residues" evidence="10">
    <location>
        <begin position="112"/>
        <end position="123"/>
    </location>
</feature>
<dbReference type="PANTHER" id="PTHR31068:SF0">
    <property type="entry name" value="MITOCHONDRIAL DISTRIBUTION AND MORPHOLOGY PROTEIN 31"/>
    <property type="match status" value="1"/>
</dbReference>
<dbReference type="OrthoDB" id="17678at2759"/>
<evidence type="ECO:0000256" key="1">
    <source>
        <dbReference type="ARBA" id="ARBA00004273"/>
    </source>
</evidence>
<comment type="similarity">
    <text evidence="2">Belongs to the MDM31/MDM32 family.</text>
</comment>
<keyword evidence="3" id="KW-0812">Transmembrane</keyword>
<evidence type="ECO:0000313" key="12">
    <source>
        <dbReference type="Proteomes" id="UP000297245"/>
    </source>
</evidence>
<evidence type="ECO:0000256" key="7">
    <source>
        <dbReference type="ARBA" id="ARBA00023128"/>
    </source>
</evidence>
<comment type="function">
    <text evidence="9">Involved in the organization of the mitochondrial membranes and the global structure of the mitochondria. Also required for mitochondrial distribution and mobility as well as for the maintenance of mitochondrial DNA nucleoids structures.</text>
</comment>
<keyword evidence="6" id="KW-1133">Transmembrane helix</keyword>
<feature type="region of interest" description="Disordered" evidence="10">
    <location>
        <begin position="599"/>
        <end position="631"/>
    </location>
</feature>
<dbReference type="GO" id="GO:0005743">
    <property type="term" value="C:mitochondrial inner membrane"/>
    <property type="evidence" value="ECO:0007669"/>
    <property type="project" value="UniProtKB-SubCell"/>
</dbReference>
<gene>
    <name evidence="11" type="ORF">K435DRAFT_754707</name>
</gene>
<evidence type="ECO:0000256" key="8">
    <source>
        <dbReference type="ARBA" id="ARBA00023136"/>
    </source>
</evidence>
<accession>A0A4S8M4R7</accession>
<evidence type="ECO:0000256" key="4">
    <source>
        <dbReference type="ARBA" id="ARBA00022792"/>
    </source>
</evidence>
<name>A0A4S8M4R7_DENBC</name>
<evidence type="ECO:0000256" key="10">
    <source>
        <dbReference type="SAM" id="MobiDB-lite"/>
    </source>
</evidence>
<evidence type="ECO:0000256" key="3">
    <source>
        <dbReference type="ARBA" id="ARBA00022692"/>
    </source>
</evidence>
<keyword evidence="8" id="KW-0472">Membrane</keyword>
<protein>
    <recommendedName>
        <fullName evidence="13">Mitochondrial distribution and morphology protein family 31/32</fullName>
    </recommendedName>
</protein>